<comment type="caution">
    <text evidence="8">The sequence shown here is derived from an EMBL/GenBank/DDBJ whole genome shotgun (WGS) entry which is preliminary data.</text>
</comment>
<protein>
    <recommendedName>
        <fullName evidence="2">Copper chaperone CopZ</fullName>
    </recommendedName>
</protein>
<dbReference type="Gene3D" id="3.30.70.100">
    <property type="match status" value="1"/>
</dbReference>
<evidence type="ECO:0000256" key="5">
    <source>
        <dbReference type="ARBA" id="ARBA00023008"/>
    </source>
</evidence>
<evidence type="ECO:0000256" key="1">
    <source>
        <dbReference type="ARBA" id="ARBA00004496"/>
    </source>
</evidence>
<dbReference type="InterPro" id="IPR017969">
    <property type="entry name" value="Heavy-metal-associated_CS"/>
</dbReference>
<dbReference type="PROSITE" id="PS01047">
    <property type="entry name" value="HMA_1"/>
    <property type="match status" value="1"/>
</dbReference>
<dbReference type="Pfam" id="PF00403">
    <property type="entry name" value="HMA"/>
    <property type="match status" value="1"/>
</dbReference>
<dbReference type="EMBL" id="JBHTNH010000006">
    <property type="protein sequence ID" value="MFD1361060.1"/>
    <property type="molecule type" value="Genomic_DNA"/>
</dbReference>
<keyword evidence="4" id="KW-0479">Metal-binding</keyword>
<feature type="domain" description="HMA" evidence="7">
    <location>
        <begin position="1"/>
        <end position="67"/>
    </location>
</feature>
<dbReference type="InterPro" id="IPR049740">
    <property type="entry name" value="CopZ"/>
</dbReference>
<dbReference type="InterPro" id="IPR036163">
    <property type="entry name" value="HMA_dom_sf"/>
</dbReference>
<dbReference type="PROSITE" id="PS50846">
    <property type="entry name" value="HMA_2"/>
    <property type="match status" value="1"/>
</dbReference>
<dbReference type="PANTHER" id="PTHR46594:SF4">
    <property type="entry name" value="P-TYPE CATION-TRANSPORTING ATPASE"/>
    <property type="match status" value="1"/>
</dbReference>
<dbReference type="SUPFAM" id="SSF55008">
    <property type="entry name" value="HMA, heavy metal-associated domain"/>
    <property type="match status" value="1"/>
</dbReference>
<dbReference type="CDD" id="cd00371">
    <property type="entry name" value="HMA"/>
    <property type="match status" value="1"/>
</dbReference>
<evidence type="ECO:0000259" key="7">
    <source>
        <dbReference type="PROSITE" id="PS50846"/>
    </source>
</evidence>
<dbReference type="RefSeq" id="WP_382398268.1">
    <property type="nucleotide sequence ID" value="NZ_JBHTNH010000006.1"/>
</dbReference>
<keyword evidence="5" id="KW-0186">Copper</keyword>
<dbReference type="InterPro" id="IPR006122">
    <property type="entry name" value="HMA_Cu_ion-bd"/>
</dbReference>
<dbReference type="PRINTS" id="PR00946">
    <property type="entry name" value="HGSCAVENGER"/>
</dbReference>
<comment type="subcellular location">
    <subcellularLocation>
        <location evidence="1">Cytoplasm</location>
    </subcellularLocation>
</comment>
<gene>
    <name evidence="8" type="primary">copZ</name>
    <name evidence="8" type="ORF">ACFQ4A_05170</name>
</gene>
<organism evidence="8 9">
    <name type="scientific">Lentibacillus salinarum</name>
    <dbReference type="NCBI Taxonomy" id="446820"/>
    <lineage>
        <taxon>Bacteria</taxon>
        <taxon>Bacillati</taxon>
        <taxon>Bacillota</taxon>
        <taxon>Bacilli</taxon>
        <taxon>Bacillales</taxon>
        <taxon>Bacillaceae</taxon>
        <taxon>Lentibacillus</taxon>
    </lineage>
</organism>
<keyword evidence="3" id="KW-0963">Cytoplasm</keyword>
<name>A0ABW3ZRP5_9BACI</name>
<dbReference type="NCBIfam" id="TIGR00003">
    <property type="entry name" value="copper ion binding protein"/>
    <property type="match status" value="1"/>
</dbReference>
<sequence length="68" mass="7243">MQITLDVRGMTCGHCKSAVKGALEGLEGVQGVEVNLGTGKVDVTYDDAKTNIEAMREAVEEQGYDVIV</sequence>
<evidence type="ECO:0000256" key="2">
    <source>
        <dbReference type="ARBA" id="ARBA00015313"/>
    </source>
</evidence>
<proteinExistence type="predicted"/>
<keyword evidence="9" id="KW-1185">Reference proteome</keyword>
<evidence type="ECO:0000256" key="4">
    <source>
        <dbReference type="ARBA" id="ARBA00022723"/>
    </source>
</evidence>
<evidence type="ECO:0000256" key="3">
    <source>
        <dbReference type="ARBA" id="ARBA00022490"/>
    </source>
</evidence>
<keyword evidence="6" id="KW-0143">Chaperone</keyword>
<dbReference type="NCBIfam" id="NF033795">
    <property type="entry name" value="chaper_CopZ_Bs"/>
    <property type="match status" value="1"/>
</dbReference>
<dbReference type="PANTHER" id="PTHR46594">
    <property type="entry name" value="P-TYPE CATION-TRANSPORTING ATPASE"/>
    <property type="match status" value="1"/>
</dbReference>
<evidence type="ECO:0000256" key="6">
    <source>
        <dbReference type="ARBA" id="ARBA00023186"/>
    </source>
</evidence>
<dbReference type="InterPro" id="IPR001802">
    <property type="entry name" value="MerP/CopZ"/>
</dbReference>
<accession>A0ABW3ZRP5</accession>
<dbReference type="InterPro" id="IPR006121">
    <property type="entry name" value="HMA_dom"/>
</dbReference>
<evidence type="ECO:0000313" key="9">
    <source>
        <dbReference type="Proteomes" id="UP001597178"/>
    </source>
</evidence>
<dbReference type="Proteomes" id="UP001597178">
    <property type="component" value="Unassembled WGS sequence"/>
</dbReference>
<reference evidence="9" key="1">
    <citation type="journal article" date="2019" name="Int. J. Syst. Evol. Microbiol.">
        <title>The Global Catalogue of Microorganisms (GCM) 10K type strain sequencing project: providing services to taxonomists for standard genome sequencing and annotation.</title>
        <authorList>
            <consortium name="The Broad Institute Genomics Platform"/>
            <consortium name="The Broad Institute Genome Sequencing Center for Infectious Disease"/>
            <person name="Wu L."/>
            <person name="Ma J."/>
        </authorList>
    </citation>
    <scope>NUCLEOTIDE SEQUENCE [LARGE SCALE GENOMIC DNA]</scope>
    <source>
        <strain evidence="9">CCUG 54822</strain>
    </source>
</reference>
<evidence type="ECO:0000313" key="8">
    <source>
        <dbReference type="EMBL" id="MFD1361060.1"/>
    </source>
</evidence>